<comment type="caution">
    <text evidence="1">The sequence shown here is derived from an EMBL/GenBank/DDBJ whole genome shotgun (WGS) entry which is preliminary data.</text>
</comment>
<gene>
    <name evidence="1" type="ORF">KZO38_05300</name>
</gene>
<sequence>MTKIITQENFNDLYIDPIEQERIDKFVCDEMARQIHRYIKAMHGSKAMMLKFEDNLSALTVEQKEEAIAYYIDFNRKVLSGLDLKVVLARAMANYCDTFSFLQELLSNKEKFDFYLKRIKSKYVQYHEIYEENGKFGMKDHKGNILIQPLYDFLRTPYIFSDDLSIIPVIAQKDGKMGLILPDGHNTIVADFIYDDISLREKAPFFEAVKGEETFLLKGE</sequence>
<organism evidence="1 2">
    <name type="scientific">Hoylesella nanceiensis</name>
    <dbReference type="NCBI Taxonomy" id="425941"/>
    <lineage>
        <taxon>Bacteria</taxon>
        <taxon>Pseudomonadati</taxon>
        <taxon>Bacteroidota</taxon>
        <taxon>Bacteroidia</taxon>
        <taxon>Bacteroidales</taxon>
        <taxon>Prevotellaceae</taxon>
        <taxon>Hoylesella</taxon>
    </lineage>
</organism>
<name>A0ABS6YEN8_9BACT</name>
<dbReference type="Proteomes" id="UP000788426">
    <property type="component" value="Unassembled WGS sequence"/>
</dbReference>
<accession>A0ABS6YEN8</accession>
<dbReference type="EMBL" id="JAHXCT010000003">
    <property type="protein sequence ID" value="MBW4769174.1"/>
    <property type="molecule type" value="Genomic_DNA"/>
</dbReference>
<keyword evidence="2" id="KW-1185">Reference proteome</keyword>
<dbReference type="RefSeq" id="WP_219480784.1">
    <property type="nucleotide sequence ID" value="NZ_JABZTJ010000015.1"/>
</dbReference>
<reference evidence="1 2" key="1">
    <citation type="submission" date="2021-07" db="EMBL/GenBank/DDBJ databases">
        <title>Genomic diversity and antimicrobial resistance of Prevotella spp. isolated from chronic lung disease airways.</title>
        <authorList>
            <person name="Webb K.A."/>
            <person name="Olagoke O.S."/>
            <person name="Baird T."/>
            <person name="Neill J."/>
            <person name="Pham A."/>
            <person name="Wells T.J."/>
            <person name="Ramsay K.A."/>
            <person name="Bell S.C."/>
            <person name="Sarovich D.S."/>
            <person name="Price E.P."/>
        </authorList>
    </citation>
    <scope>NUCLEOTIDE SEQUENCE [LARGE SCALE GENOMIC DNA]</scope>
    <source>
        <strain evidence="1 2">SCHI0011.S.12</strain>
    </source>
</reference>
<evidence type="ECO:0000313" key="1">
    <source>
        <dbReference type="EMBL" id="MBW4769174.1"/>
    </source>
</evidence>
<protein>
    <submittedName>
        <fullName evidence="1">Uncharacterized protein</fullName>
    </submittedName>
</protein>
<proteinExistence type="predicted"/>
<evidence type="ECO:0000313" key="2">
    <source>
        <dbReference type="Proteomes" id="UP000788426"/>
    </source>
</evidence>